<name>A0A0D0CBR9_9AGAM</name>
<reference evidence="1 2" key="1">
    <citation type="submission" date="2014-04" db="EMBL/GenBank/DDBJ databases">
        <authorList>
            <consortium name="DOE Joint Genome Institute"/>
            <person name="Kuo A."/>
            <person name="Kohler A."/>
            <person name="Jargeat P."/>
            <person name="Nagy L.G."/>
            <person name="Floudas D."/>
            <person name="Copeland A."/>
            <person name="Barry K.W."/>
            <person name="Cichocki N."/>
            <person name="Veneault-Fourrey C."/>
            <person name="LaButti K."/>
            <person name="Lindquist E.A."/>
            <person name="Lipzen A."/>
            <person name="Lundell T."/>
            <person name="Morin E."/>
            <person name="Murat C."/>
            <person name="Sun H."/>
            <person name="Tunlid A."/>
            <person name="Henrissat B."/>
            <person name="Grigoriev I.V."/>
            <person name="Hibbett D.S."/>
            <person name="Martin F."/>
            <person name="Nordberg H.P."/>
            <person name="Cantor M.N."/>
            <person name="Hua S.X."/>
        </authorList>
    </citation>
    <scope>NUCLEOTIDE SEQUENCE [LARGE SCALE GENOMIC DNA]</scope>
    <source>
        <strain evidence="1 2">Ve08.2h10</strain>
    </source>
</reference>
<reference evidence="2" key="2">
    <citation type="submission" date="2015-01" db="EMBL/GenBank/DDBJ databases">
        <title>Evolutionary Origins and Diversification of the Mycorrhizal Mutualists.</title>
        <authorList>
            <consortium name="DOE Joint Genome Institute"/>
            <consortium name="Mycorrhizal Genomics Consortium"/>
            <person name="Kohler A."/>
            <person name="Kuo A."/>
            <person name="Nagy L.G."/>
            <person name="Floudas D."/>
            <person name="Copeland A."/>
            <person name="Barry K.W."/>
            <person name="Cichocki N."/>
            <person name="Veneault-Fourrey C."/>
            <person name="LaButti K."/>
            <person name="Lindquist E.A."/>
            <person name="Lipzen A."/>
            <person name="Lundell T."/>
            <person name="Morin E."/>
            <person name="Murat C."/>
            <person name="Riley R."/>
            <person name="Ohm R."/>
            <person name="Sun H."/>
            <person name="Tunlid A."/>
            <person name="Henrissat B."/>
            <person name="Grigoriev I.V."/>
            <person name="Hibbett D.S."/>
            <person name="Martin F."/>
        </authorList>
    </citation>
    <scope>NUCLEOTIDE SEQUENCE [LARGE SCALE GENOMIC DNA]</scope>
    <source>
        <strain evidence="2">Ve08.2h10</strain>
    </source>
</reference>
<gene>
    <name evidence="1" type="ORF">PAXRUDRAFT_101128</name>
</gene>
<keyword evidence="2" id="KW-1185">Reference proteome</keyword>
<organism evidence="1 2">
    <name type="scientific">Paxillus rubicundulus Ve08.2h10</name>
    <dbReference type="NCBI Taxonomy" id="930991"/>
    <lineage>
        <taxon>Eukaryota</taxon>
        <taxon>Fungi</taxon>
        <taxon>Dikarya</taxon>
        <taxon>Basidiomycota</taxon>
        <taxon>Agaricomycotina</taxon>
        <taxon>Agaricomycetes</taxon>
        <taxon>Agaricomycetidae</taxon>
        <taxon>Boletales</taxon>
        <taxon>Paxilineae</taxon>
        <taxon>Paxillaceae</taxon>
        <taxon>Paxillus</taxon>
    </lineage>
</organism>
<proteinExistence type="predicted"/>
<dbReference type="InParanoid" id="A0A0D0CBR9"/>
<evidence type="ECO:0000313" key="2">
    <source>
        <dbReference type="Proteomes" id="UP000054538"/>
    </source>
</evidence>
<sequence length="273" mass="31779">QNPHNADPPDYSNERYAPARQPLVDNFNISHEEAAQQLLEIWTAQNKLNHREWDAHQEAEDNQARQEQEHILRCQEEEERLHLQEEEAARQEEKKKNRTKFLPFNDIKVSSTIPITPSPHTLCKLRKGEYVELYYFTNKGLADVQSVSHLADNDALTLMQDEQGLHSFIPITIAKAKDTIIPDHELTWVQIDEATHCLLQAMTECGWGPEHLNAHLNFWMGLSAHEWHHDPEDAAQQVLVFYQDAYHKRWHNTLGTPASFNLKYIDEEALIKI</sequence>
<dbReference type="Proteomes" id="UP000054538">
    <property type="component" value="Unassembled WGS sequence"/>
</dbReference>
<accession>A0A0D0CBR9</accession>
<dbReference type="EMBL" id="KN826053">
    <property type="protein sequence ID" value="KIK80287.1"/>
    <property type="molecule type" value="Genomic_DNA"/>
</dbReference>
<dbReference type="HOGENOM" id="CLU_052398_0_1_1"/>
<dbReference type="OrthoDB" id="2688210at2759"/>
<feature type="non-terminal residue" evidence="1">
    <location>
        <position position="273"/>
    </location>
</feature>
<protein>
    <submittedName>
        <fullName evidence="1">Uncharacterized protein</fullName>
    </submittedName>
</protein>
<feature type="non-terminal residue" evidence="1">
    <location>
        <position position="1"/>
    </location>
</feature>
<evidence type="ECO:0000313" key="1">
    <source>
        <dbReference type="EMBL" id="KIK80287.1"/>
    </source>
</evidence>
<dbReference type="AlphaFoldDB" id="A0A0D0CBR9"/>